<keyword evidence="4" id="KW-0472">Membrane</keyword>
<evidence type="ECO:0000256" key="6">
    <source>
        <dbReference type="ARBA" id="ARBA00023288"/>
    </source>
</evidence>
<keyword evidence="6 7" id="KW-0449">Lipoprotein</keyword>
<comment type="caution">
    <text evidence="8">The sequence shown here is derived from an EMBL/GenBank/DDBJ whole genome shotgun (WGS) entry which is preliminary data.</text>
</comment>
<comment type="similarity">
    <text evidence="7">Belongs to the nlpA lipoprotein family.</text>
</comment>
<dbReference type="PANTHER" id="PTHR30429:SF1">
    <property type="entry name" value="D-METHIONINE-BINDING LIPOPROTEIN METQ-RELATED"/>
    <property type="match status" value="1"/>
</dbReference>
<evidence type="ECO:0000313" key="9">
    <source>
        <dbReference type="Proteomes" id="UP000664658"/>
    </source>
</evidence>
<dbReference type="GO" id="GO:0005886">
    <property type="term" value="C:plasma membrane"/>
    <property type="evidence" value="ECO:0007669"/>
    <property type="project" value="UniProtKB-SubCell"/>
</dbReference>
<dbReference type="RefSeq" id="WP_010864504.1">
    <property type="nucleotide sequence ID" value="NZ_CP027852.1"/>
</dbReference>
<organism evidence="8 9">
    <name type="scientific">Plesiomonas shigelloides</name>
    <name type="common">Aeromonas shigelloides</name>
    <dbReference type="NCBI Taxonomy" id="703"/>
    <lineage>
        <taxon>Bacteria</taxon>
        <taxon>Pseudomonadati</taxon>
        <taxon>Pseudomonadota</taxon>
        <taxon>Gammaproteobacteria</taxon>
        <taxon>Enterobacterales</taxon>
        <taxon>Enterobacteriaceae</taxon>
        <taxon>Plesiomonas</taxon>
    </lineage>
</organism>
<dbReference type="Proteomes" id="UP000664658">
    <property type="component" value="Unassembled WGS sequence"/>
</dbReference>
<dbReference type="PIRSF" id="PIRSF002854">
    <property type="entry name" value="MetQ"/>
    <property type="match status" value="1"/>
</dbReference>
<proteinExistence type="inferred from homology"/>
<dbReference type="PROSITE" id="PS51257">
    <property type="entry name" value="PROKAR_LIPOPROTEIN"/>
    <property type="match status" value="1"/>
</dbReference>
<evidence type="ECO:0000256" key="4">
    <source>
        <dbReference type="ARBA" id="ARBA00023136"/>
    </source>
</evidence>
<evidence type="ECO:0000256" key="3">
    <source>
        <dbReference type="ARBA" id="ARBA00022729"/>
    </source>
</evidence>
<sequence length="269" mass="28894">MTLKFKTLALVSALAGSLLLTACGQKEADSNKIKVGVISGAEEQVAEVAKKVAKQQYGLDVELVSFSDYITPNAALADGSLDVNAFQHKPYLDQQIADRGYKLAVVGNSFVYPIAGYSKKIKNVSELADGASVALPNDPTNLGRSLLLLQAQGLIKLKDGSGLNATLLDVVDNPKKLKLVELEAPQLPRSLDDVDLAIINTTYASQIGLTPPKDGLFVEDKASPYVNLIVAREDNKDAENVQKFVKAFQTEEVYQAANEVFKGGVVKGW</sequence>
<keyword evidence="5" id="KW-0564">Palmitate</keyword>
<dbReference type="NCBIfam" id="NF008285">
    <property type="entry name" value="PRK11063.1"/>
    <property type="match status" value="1"/>
</dbReference>
<dbReference type="GeneID" id="69704230"/>
<dbReference type="EMBL" id="JAFNAA010000010">
    <property type="protein sequence ID" value="MBO1108592.1"/>
    <property type="molecule type" value="Genomic_DNA"/>
</dbReference>
<dbReference type="FunFam" id="3.40.190.10:FF:000016">
    <property type="entry name" value="Lipoprotein"/>
    <property type="match status" value="1"/>
</dbReference>
<comment type="subcellular location">
    <subcellularLocation>
        <location evidence="1">Cell membrane</location>
        <topology evidence="1">Lipid-anchor</topology>
    </subcellularLocation>
</comment>
<dbReference type="PANTHER" id="PTHR30429">
    <property type="entry name" value="D-METHIONINE-BINDING LIPOPROTEIN METQ"/>
    <property type="match status" value="1"/>
</dbReference>
<dbReference type="Gene3D" id="3.40.190.10">
    <property type="entry name" value="Periplasmic binding protein-like II"/>
    <property type="match status" value="2"/>
</dbReference>
<keyword evidence="2" id="KW-1003">Cell membrane</keyword>
<evidence type="ECO:0000256" key="1">
    <source>
        <dbReference type="ARBA" id="ARBA00004193"/>
    </source>
</evidence>
<dbReference type="CDD" id="cd13598">
    <property type="entry name" value="PBP2_lipoprotein_IlpA_like"/>
    <property type="match status" value="1"/>
</dbReference>
<accession>A0A2P1VSY5</accession>
<dbReference type="SUPFAM" id="SSF53850">
    <property type="entry name" value="Periplasmic binding protein-like II"/>
    <property type="match status" value="1"/>
</dbReference>
<keyword evidence="3" id="KW-0732">Signal</keyword>
<evidence type="ECO:0000256" key="2">
    <source>
        <dbReference type="ARBA" id="ARBA00022475"/>
    </source>
</evidence>
<evidence type="ECO:0000256" key="7">
    <source>
        <dbReference type="PIRNR" id="PIRNR002854"/>
    </source>
</evidence>
<dbReference type="AlphaFoldDB" id="A0A2P1VSY5"/>
<evidence type="ECO:0000256" key="5">
    <source>
        <dbReference type="ARBA" id="ARBA00023139"/>
    </source>
</evidence>
<dbReference type="GO" id="GO:0015821">
    <property type="term" value="P:methionine transport"/>
    <property type="evidence" value="ECO:0007669"/>
    <property type="project" value="UniProtKB-ARBA"/>
</dbReference>
<dbReference type="InterPro" id="IPR004872">
    <property type="entry name" value="Lipoprotein_NlpA"/>
</dbReference>
<gene>
    <name evidence="8" type="ORF">J2R62_10195</name>
</gene>
<evidence type="ECO:0000313" key="8">
    <source>
        <dbReference type="EMBL" id="MBO1108592.1"/>
    </source>
</evidence>
<reference evidence="8" key="1">
    <citation type="submission" date="2021-03" db="EMBL/GenBank/DDBJ databases">
        <title>Plesiomonas shigelloides zfcc0051, isolated from zebrafish feces.</title>
        <authorList>
            <person name="Vanderhoek Z."/>
            <person name="Gaulke C."/>
        </authorList>
    </citation>
    <scope>NUCLEOTIDE SEQUENCE</scope>
    <source>
        <strain evidence="8">Zfcc0051</strain>
    </source>
</reference>
<name>A0A2P1VSY5_PLESH</name>
<protein>
    <recommendedName>
        <fullName evidence="7">Lipoprotein</fullName>
    </recommendedName>
</protein>
<dbReference type="NCBIfam" id="TIGR00363">
    <property type="entry name" value="MetQ/NlpA family lipoprotein"/>
    <property type="match status" value="1"/>
</dbReference>
<dbReference type="Pfam" id="PF03180">
    <property type="entry name" value="Lipoprotein_9"/>
    <property type="match status" value="1"/>
</dbReference>